<accession>A0A077Z367</accession>
<evidence type="ECO:0000313" key="3">
    <source>
        <dbReference type="Proteomes" id="UP000030665"/>
    </source>
</evidence>
<dbReference type="SUPFAM" id="SSF47576">
    <property type="entry name" value="Calponin-homology domain, CH-domain"/>
    <property type="match status" value="1"/>
</dbReference>
<dbReference type="InterPro" id="IPR001715">
    <property type="entry name" value="CH_dom"/>
</dbReference>
<reference evidence="2" key="2">
    <citation type="submission" date="2014-03" db="EMBL/GenBank/DDBJ databases">
        <title>The whipworm genome and dual-species transcriptomics of an intimate host-pathogen interaction.</title>
        <authorList>
            <person name="Foth B.J."/>
            <person name="Tsai I.J."/>
            <person name="Reid A.J."/>
            <person name="Bancroft A.J."/>
            <person name="Nichol S."/>
            <person name="Tracey A."/>
            <person name="Holroyd N."/>
            <person name="Cotton J.A."/>
            <person name="Stanley E.J."/>
            <person name="Zarowiecki M."/>
            <person name="Liu J.Z."/>
            <person name="Huckvale T."/>
            <person name="Cooper P.J."/>
            <person name="Grencis R.K."/>
            <person name="Berriman M."/>
        </authorList>
    </citation>
    <scope>NUCLEOTIDE SEQUENCE [LARGE SCALE GENOMIC DNA]</scope>
</reference>
<dbReference type="InterPro" id="IPR036872">
    <property type="entry name" value="CH_dom_sf"/>
</dbReference>
<proteinExistence type="predicted"/>
<evidence type="ECO:0000259" key="1">
    <source>
        <dbReference type="PROSITE" id="PS50021"/>
    </source>
</evidence>
<gene>
    <name evidence="2" type="ORF">TTRE_0000239201</name>
</gene>
<dbReference type="Proteomes" id="UP000030665">
    <property type="component" value="Unassembled WGS sequence"/>
</dbReference>
<protein>
    <submittedName>
        <fullName evidence="2">CH domain containing protein</fullName>
    </submittedName>
</protein>
<reference evidence="2" key="1">
    <citation type="submission" date="2014-01" db="EMBL/GenBank/DDBJ databases">
        <authorList>
            <person name="Aslett M."/>
        </authorList>
    </citation>
    <scope>NUCLEOTIDE SEQUENCE</scope>
</reference>
<feature type="domain" description="Calponin-homology (CH)" evidence="1">
    <location>
        <begin position="5"/>
        <end position="106"/>
    </location>
</feature>
<keyword evidence="3" id="KW-1185">Reference proteome</keyword>
<evidence type="ECO:0000313" key="2">
    <source>
        <dbReference type="EMBL" id="CDW54123.1"/>
    </source>
</evidence>
<dbReference type="Pfam" id="PF00307">
    <property type="entry name" value="CH"/>
    <property type="match status" value="1"/>
</dbReference>
<organism evidence="2 3">
    <name type="scientific">Trichuris trichiura</name>
    <name type="common">Whipworm</name>
    <name type="synonym">Trichocephalus trichiurus</name>
    <dbReference type="NCBI Taxonomy" id="36087"/>
    <lineage>
        <taxon>Eukaryota</taxon>
        <taxon>Metazoa</taxon>
        <taxon>Ecdysozoa</taxon>
        <taxon>Nematoda</taxon>
        <taxon>Enoplea</taxon>
        <taxon>Dorylaimia</taxon>
        <taxon>Trichinellida</taxon>
        <taxon>Trichuridae</taxon>
        <taxon>Trichuris</taxon>
    </lineage>
</organism>
<dbReference type="EMBL" id="HG805881">
    <property type="protein sequence ID" value="CDW54123.1"/>
    <property type="molecule type" value="Genomic_DNA"/>
</dbReference>
<dbReference type="Gene3D" id="1.10.418.10">
    <property type="entry name" value="Calponin-like domain"/>
    <property type="match status" value="1"/>
</dbReference>
<dbReference type="OrthoDB" id="660555at2759"/>
<dbReference type="PROSITE" id="PS50021">
    <property type="entry name" value="CH"/>
    <property type="match status" value="1"/>
</dbReference>
<dbReference type="STRING" id="36087.A0A077Z367"/>
<dbReference type="AlphaFoldDB" id="A0A077Z367"/>
<name>A0A077Z367_TRITR</name>
<sequence>MQIDLTLEQILEQKVKIQLPRSSEALADALSDGVVLCHFLNAIRPRTVAVVHLPSESSPCVPLAKARRNLENFLTGCRRLGVQEVSVAIICNVHPAVFLPRPRFCG</sequence>